<feature type="region of interest" description="Disordered" evidence="2">
    <location>
        <begin position="1145"/>
        <end position="1176"/>
    </location>
</feature>
<evidence type="ECO:0000259" key="3">
    <source>
        <dbReference type="PROSITE" id="PS50086"/>
    </source>
</evidence>
<feature type="coiled-coil region" evidence="1">
    <location>
        <begin position="413"/>
        <end position="440"/>
    </location>
</feature>
<feature type="compositionally biased region" description="Low complexity" evidence="2">
    <location>
        <begin position="1275"/>
        <end position="1295"/>
    </location>
</feature>
<evidence type="ECO:0000256" key="1">
    <source>
        <dbReference type="SAM" id="Coils"/>
    </source>
</evidence>
<feature type="region of interest" description="Disordered" evidence="2">
    <location>
        <begin position="913"/>
        <end position="934"/>
    </location>
</feature>
<dbReference type="Gene3D" id="1.10.8.270">
    <property type="entry name" value="putative rabgap domain of human tbc1 domain family member 14 like domains"/>
    <property type="match status" value="1"/>
</dbReference>
<dbReference type="PANTHER" id="PTHR13399">
    <property type="entry name" value="TRANSLOCON-ASSOCIATED PROTEIN TRAP , GAMMA SUBUNIT"/>
    <property type="match status" value="1"/>
</dbReference>
<feature type="compositionally biased region" description="Basic and acidic residues" evidence="2">
    <location>
        <begin position="922"/>
        <end position="934"/>
    </location>
</feature>
<evidence type="ECO:0000313" key="4">
    <source>
        <dbReference type="EnsemblMetazoa" id="LLOJ008436-PA"/>
    </source>
</evidence>
<dbReference type="EnsemblMetazoa" id="LLOJ008436-RA">
    <property type="protein sequence ID" value="LLOJ008436-PA"/>
    <property type="gene ID" value="LLOJ008436"/>
</dbReference>
<reference evidence="4" key="1">
    <citation type="submission" date="2020-05" db="UniProtKB">
        <authorList>
            <consortium name="EnsemblMetazoa"/>
        </authorList>
    </citation>
    <scope>IDENTIFICATION</scope>
    <source>
        <strain evidence="4">Jacobina</strain>
    </source>
</reference>
<feature type="compositionally biased region" description="Basic and acidic residues" evidence="2">
    <location>
        <begin position="538"/>
        <end position="547"/>
    </location>
</feature>
<feature type="region of interest" description="Disordered" evidence="2">
    <location>
        <begin position="538"/>
        <end position="611"/>
    </location>
</feature>
<dbReference type="InterPro" id="IPR000195">
    <property type="entry name" value="Rab-GAP-TBC_dom"/>
</dbReference>
<dbReference type="Gene3D" id="1.10.472.80">
    <property type="entry name" value="Ypt/Rab-GAP domain of gyp1p, domain 3"/>
    <property type="match status" value="1"/>
</dbReference>
<feature type="compositionally biased region" description="Polar residues" evidence="2">
    <location>
        <begin position="1304"/>
        <end position="1317"/>
    </location>
</feature>
<dbReference type="PANTHER" id="PTHR13399:SF2">
    <property type="entry name" value="TRANSLOCON-ASSOCIATED PROTEIN SUBUNIT GAMMA"/>
    <property type="match status" value="1"/>
</dbReference>
<keyword evidence="5" id="KW-1185">Reference proteome</keyword>
<dbReference type="SUPFAM" id="SSF47923">
    <property type="entry name" value="Ypt/Rab-GAP domain of gyp1p"/>
    <property type="match status" value="2"/>
</dbReference>
<evidence type="ECO:0000256" key="2">
    <source>
        <dbReference type="SAM" id="MobiDB-lite"/>
    </source>
</evidence>
<organism evidence="4 5">
    <name type="scientific">Lutzomyia longipalpis</name>
    <name type="common">Sand fly</name>
    <dbReference type="NCBI Taxonomy" id="7200"/>
    <lineage>
        <taxon>Eukaryota</taxon>
        <taxon>Metazoa</taxon>
        <taxon>Ecdysozoa</taxon>
        <taxon>Arthropoda</taxon>
        <taxon>Hexapoda</taxon>
        <taxon>Insecta</taxon>
        <taxon>Pterygota</taxon>
        <taxon>Neoptera</taxon>
        <taxon>Endopterygota</taxon>
        <taxon>Diptera</taxon>
        <taxon>Nematocera</taxon>
        <taxon>Psychodoidea</taxon>
        <taxon>Psychodidae</taxon>
        <taxon>Lutzomyia</taxon>
        <taxon>Lutzomyia</taxon>
    </lineage>
</organism>
<dbReference type="Pfam" id="PF15733">
    <property type="entry name" value="DUF4682"/>
    <property type="match status" value="1"/>
</dbReference>
<sequence>MTLDGVKRADCDCGYLRILDYSASIWEALSDKITNLTTKSSHLIARFTNLKSGNMGISTTTSDFNQWLHAMKMVARLPGGVPPEFRRKLWISLADQYLNTKKIDWVKEQEKCLIDQSGVDDEELGAQIVKDLHRTGSSLCSGPAGSLNQAKLKRVLLGYARWNPSVGYCQGFNMLGALILQVLDKNEGDTIKVMIYLIEGVLPPKYFCDSLNGLQTDMAVFRELLSTKVPRLSKHLFKLQASLGEDSFEPPLINVFTMQWFLTIFCTCLPINSVLRVWDLILIEGSDILLRTALAIWTFLEDRIISAKTPDDFYCKMGTLSAELLNGNLIDCNGLVQRVVDLGPIADLQQLRDKHVYNVTNFRDKKGYKLFYSDDEGDSDDDSRMAVATAWGLRMGRRESLGVSSSQRPATDREKVVLDINLLKHQYERLRERQRQAQIILTAACARQPANTSSASTFQVNQLLFGRNAILSNKGRRIGPPQGSIPPPRRSNAATKSRSSPKSTKRDETLHWNDTDVVKIRKNNLKWKDAIHVDEVVEKTDEQHSATEDESSSIHATPRLRKRSESSSYSEDSSTSTSLCDDDDDNTSSFDASPFKKKQSPEVQVPTENKVEDIQKYIRGLEEDSDITCSVLLQDNQTDSTLPTSGNADKPKSPPKIYFSENTKSKSIEEDPDTEPSGGVSKSSFLSIEVSAVDSITSTSQLSPIGDITGYLSTSCISPLRTPSCTFEYTDFLTNISGDPSPERQTGSMELDAELEKFDLDEAGITNKLFERIISMDRPKKLDLPDFTKKPTTICSTTSTKSVENIVSEREAPRSISLNPSDLYRDPSPFYTSSTQKLSQTTLNLTTLPTSKDTVDFEVEDLPQILQSTSEQSFVKEDSEEMKPLAVSPIEFGNIEPTAQTMTQSDLYSDKQLTASSSTENLNEHSSNRRNSDRALKIIQENSLILHRLLKKNLSDTEQASSSNIELQDEENVVNLNDDQKCEFSPEKIDVKIELTTDEDERITANTAPNEAVVVTENDQNIEIVTEEVTEPDNIPISPIYTAPKINLLDSSSYKRIESLDESNSSNISETLTSIENTIKSINSLCQDRESSIHPNRRSRLMEEIEEIIRSPNLSDSKLKSKAITISPPYDAKDANCLTTLARGSRDLSKAASPRRRRDEEREEYESRATRNLPTIPSITKTLADSSSDYKAYGSSAINRKYPDKLEIRHTTVTATLYDRYLSQKNEKSARLDKSPSSPVITKNYFDYLTATSTDRITKSAENSPSRYATSMTISPNPENPSSYSSSTISATSPTKETPHILSLDTTGRTYSDISHR</sequence>
<dbReference type="PROSITE" id="PS50086">
    <property type="entry name" value="TBC_RABGAP"/>
    <property type="match status" value="1"/>
</dbReference>
<feature type="region of interest" description="Disordered" evidence="2">
    <location>
        <begin position="1258"/>
        <end position="1317"/>
    </location>
</feature>
<feature type="compositionally biased region" description="Low complexity" evidence="2">
    <location>
        <begin position="566"/>
        <end position="579"/>
    </location>
</feature>
<name>A0A1B0GK98_LUTLO</name>
<evidence type="ECO:0000313" key="5">
    <source>
        <dbReference type="Proteomes" id="UP000092461"/>
    </source>
</evidence>
<protein>
    <recommendedName>
        <fullName evidence="3">Rab-GAP TBC domain-containing protein</fullName>
    </recommendedName>
</protein>
<keyword evidence="1" id="KW-0175">Coiled coil</keyword>
<feature type="compositionally biased region" description="Basic and acidic residues" evidence="2">
    <location>
        <begin position="1157"/>
        <end position="1169"/>
    </location>
</feature>
<dbReference type="VEuPathDB" id="VectorBase:LLOJ008436"/>
<feature type="domain" description="Rab-GAP TBC" evidence="3">
    <location>
        <begin position="80"/>
        <end position="285"/>
    </location>
</feature>
<dbReference type="InterPro" id="IPR032738">
    <property type="entry name" value="Tbc1d30_C"/>
</dbReference>
<dbReference type="VEuPathDB" id="VectorBase:LLONM1_001611"/>
<dbReference type="GO" id="GO:0005783">
    <property type="term" value="C:endoplasmic reticulum"/>
    <property type="evidence" value="ECO:0007669"/>
    <property type="project" value="TreeGrafter"/>
</dbReference>
<feature type="region of interest" description="Disordered" evidence="2">
    <location>
        <begin position="637"/>
        <end position="682"/>
    </location>
</feature>
<feature type="compositionally biased region" description="Polar residues" evidence="2">
    <location>
        <begin position="637"/>
        <end position="647"/>
    </location>
</feature>
<dbReference type="Pfam" id="PF00566">
    <property type="entry name" value="RabGAP-TBC"/>
    <property type="match status" value="1"/>
</dbReference>
<proteinExistence type="predicted"/>
<accession>A0A1B0GK98</accession>
<dbReference type="EMBL" id="AJWK01028577">
    <property type="status" value="NOT_ANNOTATED_CDS"/>
    <property type="molecule type" value="Genomic_DNA"/>
</dbReference>
<dbReference type="InterPro" id="IPR035969">
    <property type="entry name" value="Rab-GAP_TBC_sf"/>
</dbReference>
<dbReference type="Proteomes" id="UP000092461">
    <property type="component" value="Unassembled WGS sequence"/>
</dbReference>
<feature type="compositionally biased region" description="Polar residues" evidence="2">
    <location>
        <begin position="1258"/>
        <end position="1274"/>
    </location>
</feature>
<feature type="region of interest" description="Disordered" evidence="2">
    <location>
        <begin position="473"/>
        <end position="510"/>
    </location>
</feature>
<dbReference type="SMART" id="SM00164">
    <property type="entry name" value="TBC"/>
    <property type="match status" value="1"/>
</dbReference>